<dbReference type="AlphaFoldDB" id="A0A4R5CHE2"/>
<gene>
    <name evidence="7" type="ORF">E0F76_04860</name>
</gene>
<dbReference type="InterPro" id="IPR045076">
    <property type="entry name" value="MutS"/>
</dbReference>
<evidence type="ECO:0000259" key="5">
    <source>
        <dbReference type="SMART" id="SM00533"/>
    </source>
</evidence>
<dbReference type="Gene3D" id="3.40.50.300">
    <property type="entry name" value="P-loop containing nucleotide triphosphate hydrolases"/>
    <property type="match status" value="1"/>
</dbReference>
<feature type="domain" description="DNA mismatch repair proteins mutS family" evidence="6">
    <location>
        <begin position="419"/>
        <end position="598"/>
    </location>
</feature>
<dbReference type="Pfam" id="PF00488">
    <property type="entry name" value="MutS_V"/>
    <property type="match status" value="1"/>
</dbReference>
<dbReference type="InterPro" id="IPR027417">
    <property type="entry name" value="P-loop_NTPase"/>
</dbReference>
<dbReference type="GO" id="GO:0006298">
    <property type="term" value="P:mismatch repair"/>
    <property type="evidence" value="ECO:0007669"/>
    <property type="project" value="InterPro"/>
</dbReference>
<keyword evidence="4" id="KW-1133">Transmembrane helix</keyword>
<evidence type="ECO:0000313" key="8">
    <source>
        <dbReference type="Proteomes" id="UP000295479"/>
    </source>
</evidence>
<feature type="transmembrane region" description="Helical" evidence="4">
    <location>
        <begin position="27"/>
        <end position="45"/>
    </location>
</feature>
<keyword evidence="8" id="KW-1185">Reference proteome</keyword>
<dbReference type="EMBL" id="SMFK01000002">
    <property type="protein sequence ID" value="TDD98466.1"/>
    <property type="molecule type" value="Genomic_DNA"/>
</dbReference>
<dbReference type="InterPro" id="IPR036187">
    <property type="entry name" value="DNA_mismatch_repair_MutS_sf"/>
</dbReference>
<evidence type="ECO:0000256" key="1">
    <source>
        <dbReference type="ARBA" id="ARBA00022741"/>
    </source>
</evidence>
<dbReference type="GO" id="GO:0005829">
    <property type="term" value="C:cytosol"/>
    <property type="evidence" value="ECO:0007669"/>
    <property type="project" value="TreeGrafter"/>
</dbReference>
<dbReference type="SMART" id="SM00534">
    <property type="entry name" value="MUTSac"/>
    <property type="match status" value="1"/>
</dbReference>
<keyword evidence="2" id="KW-0067">ATP-binding</keyword>
<dbReference type="SUPFAM" id="SSF48334">
    <property type="entry name" value="DNA repair protein MutS, domain III"/>
    <property type="match status" value="1"/>
</dbReference>
<feature type="domain" description="DNA mismatch repair protein MutS core" evidence="5">
    <location>
        <begin position="117"/>
        <end position="406"/>
    </location>
</feature>
<evidence type="ECO:0000313" key="7">
    <source>
        <dbReference type="EMBL" id="TDD98466.1"/>
    </source>
</evidence>
<comment type="caution">
    <text evidence="7">The sequence shown here is derived from an EMBL/GenBank/DDBJ whole genome shotgun (WGS) entry which is preliminary data.</text>
</comment>
<evidence type="ECO:0000256" key="3">
    <source>
        <dbReference type="ARBA" id="ARBA00023125"/>
    </source>
</evidence>
<feature type="transmembrane region" description="Helical" evidence="4">
    <location>
        <begin position="206"/>
        <end position="225"/>
    </location>
</feature>
<dbReference type="PANTHER" id="PTHR11361:SF99">
    <property type="entry name" value="DNA MISMATCH REPAIR PROTEIN"/>
    <property type="match status" value="1"/>
</dbReference>
<dbReference type="SMART" id="SM00533">
    <property type="entry name" value="MUTSd"/>
    <property type="match status" value="1"/>
</dbReference>
<evidence type="ECO:0000259" key="6">
    <source>
        <dbReference type="SMART" id="SM00534"/>
    </source>
</evidence>
<dbReference type="PANTHER" id="PTHR11361">
    <property type="entry name" value="DNA MISMATCH REPAIR PROTEIN MUTS FAMILY MEMBER"/>
    <property type="match status" value="1"/>
</dbReference>
<keyword evidence="4" id="KW-0472">Membrane</keyword>
<organism evidence="7 8">
    <name type="scientific">Flavobacterium cellulosilyticum</name>
    <dbReference type="NCBI Taxonomy" id="2541731"/>
    <lineage>
        <taxon>Bacteria</taxon>
        <taxon>Pseudomonadati</taxon>
        <taxon>Bacteroidota</taxon>
        <taxon>Flavobacteriia</taxon>
        <taxon>Flavobacteriales</taxon>
        <taxon>Flavobacteriaceae</taxon>
        <taxon>Flavobacterium</taxon>
    </lineage>
</organism>
<evidence type="ECO:0000256" key="4">
    <source>
        <dbReference type="SAM" id="Phobius"/>
    </source>
</evidence>
<evidence type="ECO:0000256" key="2">
    <source>
        <dbReference type="ARBA" id="ARBA00022840"/>
    </source>
</evidence>
<sequence>MKNIESIHQEAIEITIDSKKKYDLVSFFRIVLFVVSLIEIVRYFIKSNTFELIIGVVSFALFLFLLSISVNLSNTIQFYNNVKSVCDEIKNQGKKNLKNTVVESVNDHHYAFDLDVIGNKSLIEKINRCQTNIGKNKLKFFLLNHLLDPNAIIERQNAVKELSGKLEWCVKFLANTKSIQSKVGDFKKQDKWTFNYTDFRLNSKTVQFLLIAIPILNVILIVLAFTIKSTLISSLVFFVLLLISMIINKLYGKSINEIVATVDNKANELKGYVAVFTLIEQEQFNSKEEILLQQKIISKNNEAASVLIKKLSGLIDSFESGNIMIFGTIFNVVFLWKLQFAVRIEKFIFDNSNELPQWFDAVAEYEALICFGLFAYQNEGFNYPICTENVRVVTAVNLSHPLISKNARVYNNFSTIQNNNVTIITGANMTGKSTFLRSIGINLVLAMNGCPVCAESFSFYPISIFTSMRTSDSLSDGSSYFNAEIKRLKILVDKLENKEPQFIILDEILKGTNSVDKLKGSELFLEKIMKMQTFNTCLIATHDLDLTKMEDLYPNTIVNYCFELYNNNGLLEPDYKLQRGVTKSMNAIDLMRRNKIID</sequence>
<dbReference type="Gene3D" id="1.10.1420.10">
    <property type="match status" value="1"/>
</dbReference>
<proteinExistence type="predicted"/>
<dbReference type="RefSeq" id="WP_132002164.1">
    <property type="nucleotide sequence ID" value="NZ_SMFK01000002.1"/>
</dbReference>
<dbReference type="GO" id="GO:0030983">
    <property type="term" value="F:mismatched DNA binding"/>
    <property type="evidence" value="ECO:0007669"/>
    <property type="project" value="InterPro"/>
</dbReference>
<dbReference type="OrthoDB" id="9802448at2"/>
<dbReference type="GO" id="GO:0005524">
    <property type="term" value="F:ATP binding"/>
    <property type="evidence" value="ECO:0007669"/>
    <property type="project" value="UniProtKB-KW"/>
</dbReference>
<feature type="transmembrane region" description="Helical" evidence="4">
    <location>
        <begin position="51"/>
        <end position="73"/>
    </location>
</feature>
<protein>
    <submittedName>
        <fullName evidence="7">DNA mismatch repair protein MutS</fullName>
    </submittedName>
</protein>
<dbReference type="InterPro" id="IPR000432">
    <property type="entry name" value="DNA_mismatch_repair_MutS_C"/>
</dbReference>
<dbReference type="SUPFAM" id="SSF52540">
    <property type="entry name" value="P-loop containing nucleoside triphosphate hydrolases"/>
    <property type="match status" value="1"/>
</dbReference>
<dbReference type="InterPro" id="IPR007696">
    <property type="entry name" value="DNA_mismatch_repair_MutS_core"/>
</dbReference>
<accession>A0A4R5CHE2</accession>
<dbReference type="GO" id="GO:0140664">
    <property type="term" value="F:ATP-dependent DNA damage sensor activity"/>
    <property type="evidence" value="ECO:0007669"/>
    <property type="project" value="InterPro"/>
</dbReference>
<keyword evidence="1" id="KW-0547">Nucleotide-binding</keyword>
<reference evidence="7 8" key="1">
    <citation type="submission" date="2019-03" db="EMBL/GenBank/DDBJ databases">
        <title>Flavobacterium AR-3-4 sp. nov. isolated from arctic soil.</title>
        <authorList>
            <person name="Chaudhary D.K."/>
        </authorList>
    </citation>
    <scope>NUCLEOTIDE SEQUENCE [LARGE SCALE GENOMIC DNA]</scope>
    <source>
        <strain evidence="7 8">AR-3-4</strain>
    </source>
</reference>
<keyword evidence="4" id="KW-0812">Transmembrane</keyword>
<feature type="transmembrane region" description="Helical" evidence="4">
    <location>
        <begin position="231"/>
        <end position="251"/>
    </location>
</feature>
<name>A0A4R5CHE2_9FLAO</name>
<dbReference type="Proteomes" id="UP000295479">
    <property type="component" value="Unassembled WGS sequence"/>
</dbReference>
<keyword evidence="3" id="KW-0238">DNA-binding</keyword>